<proteinExistence type="predicted"/>
<organism evidence="1 2">
    <name type="scientific">Inconstantimicrobium mannanitabidum</name>
    <dbReference type="NCBI Taxonomy" id="1604901"/>
    <lineage>
        <taxon>Bacteria</taxon>
        <taxon>Bacillati</taxon>
        <taxon>Bacillota</taxon>
        <taxon>Clostridia</taxon>
        <taxon>Eubacteriales</taxon>
        <taxon>Clostridiaceae</taxon>
        <taxon>Inconstantimicrobium</taxon>
    </lineage>
</organism>
<comment type="caution">
    <text evidence="1">The sequence shown here is derived from an EMBL/GenBank/DDBJ whole genome shotgun (WGS) entry which is preliminary data.</text>
</comment>
<dbReference type="Proteomes" id="UP001058074">
    <property type="component" value="Unassembled WGS sequence"/>
</dbReference>
<keyword evidence="2" id="KW-1185">Reference proteome</keyword>
<sequence>MKIINDITNFIFLDNQPEKADIIFIAGTSWPAPTERAAEIYKHEDVPYILPSGKYGVNLGYFPGPKAKSDIYNGNYATEWEYMKDVLIKCGVPSTAILREDSAEFTYENAFKSRKVTDENNLNIKKAIICCQAFHARRCLMYYKWAFPEAEFLLCPAETQGINKNNWYKSDYGIKRVMGELMRCGDQLQEAIPFYREFLK</sequence>
<evidence type="ECO:0000313" key="2">
    <source>
        <dbReference type="Proteomes" id="UP001058074"/>
    </source>
</evidence>
<evidence type="ECO:0000313" key="1">
    <source>
        <dbReference type="EMBL" id="GKX65043.1"/>
    </source>
</evidence>
<accession>A0ACB5R777</accession>
<reference evidence="1" key="1">
    <citation type="journal article" date="2025" name="Int. J. Syst. Evol. Microbiol.">
        <title>Inconstantimicrobium mannanitabidum sp. nov., a novel member of the family Clostridiaceae isolated from anoxic soil under the treatment of reductive soil disinfestation.</title>
        <authorList>
            <person name="Ueki A."/>
            <person name="Tonouchi A."/>
            <person name="Honma S."/>
            <person name="Kaku N."/>
            <person name="Ueki K."/>
        </authorList>
    </citation>
    <scope>NUCLEOTIDE SEQUENCE</scope>
    <source>
        <strain evidence="1">TW13</strain>
    </source>
</reference>
<protein>
    <submittedName>
        <fullName evidence="1">Uncharacterized protein</fullName>
    </submittedName>
</protein>
<dbReference type="EMBL" id="BROD01000001">
    <property type="protein sequence ID" value="GKX65043.1"/>
    <property type="molecule type" value="Genomic_DNA"/>
</dbReference>
<gene>
    <name evidence="1" type="ORF">rsdtw13_03010</name>
</gene>
<name>A0ACB5R777_9CLOT</name>